<comment type="caution">
    <text evidence="2">The sequence shown here is derived from an EMBL/GenBank/DDBJ whole genome shotgun (WGS) entry which is preliminary data.</text>
</comment>
<organism evidence="2 3">
    <name type="scientific">Pseudolycoriella hygida</name>
    <dbReference type="NCBI Taxonomy" id="35572"/>
    <lineage>
        <taxon>Eukaryota</taxon>
        <taxon>Metazoa</taxon>
        <taxon>Ecdysozoa</taxon>
        <taxon>Arthropoda</taxon>
        <taxon>Hexapoda</taxon>
        <taxon>Insecta</taxon>
        <taxon>Pterygota</taxon>
        <taxon>Neoptera</taxon>
        <taxon>Endopterygota</taxon>
        <taxon>Diptera</taxon>
        <taxon>Nematocera</taxon>
        <taxon>Sciaroidea</taxon>
        <taxon>Sciaridae</taxon>
        <taxon>Pseudolycoriella</taxon>
    </lineage>
</organism>
<gene>
    <name evidence="2" type="ORF">Bhyg_02568</name>
</gene>
<evidence type="ECO:0000313" key="3">
    <source>
        <dbReference type="Proteomes" id="UP001151699"/>
    </source>
</evidence>
<feature type="transmembrane region" description="Helical" evidence="1">
    <location>
        <begin position="63"/>
        <end position="79"/>
    </location>
</feature>
<dbReference type="AlphaFoldDB" id="A0A9Q0NCV7"/>
<keyword evidence="3" id="KW-1185">Reference proteome</keyword>
<feature type="transmembrane region" description="Helical" evidence="1">
    <location>
        <begin position="165"/>
        <end position="187"/>
    </location>
</feature>
<feature type="transmembrane region" description="Helical" evidence="1">
    <location>
        <begin position="12"/>
        <end position="32"/>
    </location>
</feature>
<evidence type="ECO:0000313" key="2">
    <source>
        <dbReference type="EMBL" id="KAJ6647346.1"/>
    </source>
</evidence>
<reference evidence="2" key="1">
    <citation type="submission" date="2022-07" db="EMBL/GenBank/DDBJ databases">
        <authorList>
            <person name="Trinca V."/>
            <person name="Uliana J.V.C."/>
            <person name="Torres T.T."/>
            <person name="Ward R.J."/>
            <person name="Monesi N."/>
        </authorList>
    </citation>
    <scope>NUCLEOTIDE SEQUENCE</scope>
    <source>
        <strain evidence="2">HSMRA1968</strain>
        <tissue evidence="2">Whole embryos</tissue>
    </source>
</reference>
<evidence type="ECO:0008006" key="4">
    <source>
        <dbReference type="Google" id="ProtNLM"/>
    </source>
</evidence>
<evidence type="ECO:0000256" key="1">
    <source>
        <dbReference type="SAM" id="Phobius"/>
    </source>
</evidence>
<accession>A0A9Q0NCV7</accession>
<dbReference type="EMBL" id="WJQU01000001">
    <property type="protein sequence ID" value="KAJ6647346.1"/>
    <property type="molecule type" value="Genomic_DNA"/>
</dbReference>
<dbReference type="Proteomes" id="UP001151699">
    <property type="component" value="Chromosome A"/>
</dbReference>
<name>A0A9Q0NCV7_9DIPT</name>
<protein>
    <recommendedName>
        <fullName evidence="4">Transmembrane protein</fullName>
    </recommendedName>
</protein>
<keyword evidence="1" id="KW-0812">Transmembrane</keyword>
<keyword evidence="1" id="KW-1133">Transmembrane helix</keyword>
<feature type="transmembrane region" description="Helical" evidence="1">
    <location>
        <begin position="86"/>
        <end position="106"/>
    </location>
</feature>
<sequence length="239" mass="26847">MGILTNKESARSFSSYVTSFGLALLISSIFYLKRLNNSIENFPCLQDPVFEATDSLYPSCSQFSSWRVAAIVGIVIGVIDTLIVPFLYCCLCCTACGCALCMYFGWPDDYPQDPVQNTNTTIDTEDTETTAINIEPETPTTPPKSNSKKYDVEKMPSKLQFWLNTFGWTLWVLGPFLATLFINISMYRSDAIRSRNDDLFNPALALFVIALFNLMVYFQKFMDSICSYGHTKVTNSSKG</sequence>
<dbReference type="OrthoDB" id="7776389at2759"/>
<proteinExistence type="predicted"/>
<keyword evidence="1" id="KW-0472">Membrane</keyword>
<feature type="transmembrane region" description="Helical" evidence="1">
    <location>
        <begin position="199"/>
        <end position="218"/>
    </location>
</feature>